<name>A0AAV6HR52_9ERIC</name>
<evidence type="ECO:0000313" key="2">
    <source>
        <dbReference type="EMBL" id="KAG5516514.1"/>
    </source>
</evidence>
<organism evidence="2 3">
    <name type="scientific">Rhododendron griersonianum</name>
    <dbReference type="NCBI Taxonomy" id="479676"/>
    <lineage>
        <taxon>Eukaryota</taxon>
        <taxon>Viridiplantae</taxon>
        <taxon>Streptophyta</taxon>
        <taxon>Embryophyta</taxon>
        <taxon>Tracheophyta</taxon>
        <taxon>Spermatophyta</taxon>
        <taxon>Magnoliopsida</taxon>
        <taxon>eudicotyledons</taxon>
        <taxon>Gunneridae</taxon>
        <taxon>Pentapetalae</taxon>
        <taxon>asterids</taxon>
        <taxon>Ericales</taxon>
        <taxon>Ericaceae</taxon>
        <taxon>Ericoideae</taxon>
        <taxon>Rhodoreae</taxon>
        <taxon>Rhododendron</taxon>
    </lineage>
</organism>
<keyword evidence="3" id="KW-1185">Reference proteome</keyword>
<dbReference type="AlphaFoldDB" id="A0AAV6HR52"/>
<gene>
    <name evidence="2" type="ORF">RHGRI_037281</name>
</gene>
<feature type="domain" description="THH1/TOM1/TOM3" evidence="1">
    <location>
        <begin position="16"/>
        <end position="51"/>
    </location>
</feature>
<reference evidence="2 3" key="1">
    <citation type="submission" date="2020-08" db="EMBL/GenBank/DDBJ databases">
        <title>Plant Genome Project.</title>
        <authorList>
            <person name="Zhang R.-G."/>
        </authorList>
    </citation>
    <scope>NUCLEOTIDE SEQUENCE [LARGE SCALE GENOMIC DNA]</scope>
    <source>
        <strain evidence="2">WSP0</strain>
        <tissue evidence="2">Leaf</tissue>
    </source>
</reference>
<dbReference type="InterPro" id="IPR009457">
    <property type="entry name" value="THH1/TOM1/TOM3_dom"/>
</dbReference>
<protein>
    <recommendedName>
        <fullName evidence="1">THH1/TOM1/TOM3 domain-containing protein</fullName>
    </recommendedName>
</protein>
<dbReference type="EMBL" id="JACTNZ010000013">
    <property type="protein sequence ID" value="KAG5516514.1"/>
    <property type="molecule type" value="Genomic_DNA"/>
</dbReference>
<dbReference type="Proteomes" id="UP000823749">
    <property type="component" value="Chromosome 13"/>
</dbReference>
<sequence length="67" mass="7691">MTRMPLSLLPSVIDLATDWWDDINESQRWQDGIFYALCASYALVSSVALRQPQTATTHDYQQTRSVK</sequence>
<accession>A0AAV6HR52</accession>
<comment type="caution">
    <text evidence="2">The sequence shown here is derived from an EMBL/GenBank/DDBJ whole genome shotgun (WGS) entry which is preliminary data.</text>
</comment>
<proteinExistence type="predicted"/>
<dbReference type="Pfam" id="PF06454">
    <property type="entry name" value="THH1_TOM1-3_dom"/>
    <property type="match status" value="1"/>
</dbReference>
<evidence type="ECO:0000313" key="3">
    <source>
        <dbReference type="Proteomes" id="UP000823749"/>
    </source>
</evidence>
<evidence type="ECO:0000259" key="1">
    <source>
        <dbReference type="Pfam" id="PF06454"/>
    </source>
</evidence>